<evidence type="ECO:0000313" key="3">
    <source>
        <dbReference type="EMBL" id="MFC3039077.1"/>
    </source>
</evidence>
<dbReference type="PANTHER" id="PTHR40040">
    <property type="entry name" value="SMALL HYDROPHOBIC PROTEIN-RELATED"/>
    <property type="match status" value="1"/>
</dbReference>
<sequence length="127" mass="13853">MDPRDTRNGVETPPEHGENHGETRKNQDFIGIEPDSSRNEEYAQEFTADNMLDDNRDQAEDEVNSTYGWIGIALSVISFFIWPVILGGAGIVLGFVSRSRGADSLGNIAIAAGAISILITLFILPFV</sequence>
<comment type="caution">
    <text evidence="3">The sequence shown here is derived from an EMBL/GenBank/DDBJ whole genome shotgun (WGS) entry which is preliminary data.</text>
</comment>
<proteinExistence type="predicted"/>
<dbReference type="Proteomes" id="UP001595279">
    <property type="component" value="Unassembled WGS sequence"/>
</dbReference>
<keyword evidence="2" id="KW-1133">Transmembrane helix</keyword>
<feature type="transmembrane region" description="Helical" evidence="2">
    <location>
        <begin position="67"/>
        <end position="96"/>
    </location>
</feature>
<protein>
    <recommendedName>
        <fullName evidence="5">DUF4190 domain-containing protein</fullName>
    </recommendedName>
</protein>
<dbReference type="PANTHER" id="PTHR40040:SF1">
    <property type="entry name" value="MEMBRANE PROTEIN"/>
    <property type="match status" value="1"/>
</dbReference>
<name>A0ABV7CRP8_9BACI</name>
<evidence type="ECO:0000256" key="1">
    <source>
        <dbReference type="SAM" id="MobiDB-lite"/>
    </source>
</evidence>
<evidence type="ECO:0000313" key="4">
    <source>
        <dbReference type="Proteomes" id="UP001595279"/>
    </source>
</evidence>
<keyword evidence="2" id="KW-0472">Membrane</keyword>
<keyword evidence="4" id="KW-1185">Reference proteome</keyword>
<accession>A0ABV7CRP8</accession>
<feature type="transmembrane region" description="Helical" evidence="2">
    <location>
        <begin position="108"/>
        <end position="126"/>
    </location>
</feature>
<dbReference type="InterPro" id="IPR055338">
    <property type="entry name" value="YqfX-like"/>
</dbReference>
<organism evidence="3 4">
    <name type="scientific">Virgibacillus xinjiangensis</name>
    <dbReference type="NCBI Taxonomy" id="393090"/>
    <lineage>
        <taxon>Bacteria</taxon>
        <taxon>Bacillati</taxon>
        <taxon>Bacillota</taxon>
        <taxon>Bacilli</taxon>
        <taxon>Bacillales</taxon>
        <taxon>Bacillaceae</taxon>
        <taxon>Virgibacillus</taxon>
    </lineage>
</organism>
<feature type="region of interest" description="Disordered" evidence="1">
    <location>
        <begin position="1"/>
        <end position="33"/>
    </location>
</feature>
<dbReference type="EMBL" id="JBHRSA010000004">
    <property type="protein sequence ID" value="MFC3039077.1"/>
    <property type="molecule type" value="Genomic_DNA"/>
</dbReference>
<reference evidence="4" key="1">
    <citation type="journal article" date="2019" name="Int. J. Syst. Evol. Microbiol.">
        <title>The Global Catalogue of Microorganisms (GCM) 10K type strain sequencing project: providing services to taxonomists for standard genome sequencing and annotation.</title>
        <authorList>
            <consortium name="The Broad Institute Genomics Platform"/>
            <consortium name="The Broad Institute Genome Sequencing Center for Infectious Disease"/>
            <person name="Wu L."/>
            <person name="Ma J."/>
        </authorList>
    </citation>
    <scope>NUCLEOTIDE SEQUENCE [LARGE SCALE GENOMIC DNA]</scope>
    <source>
        <strain evidence="4">KCTC 13128</strain>
    </source>
</reference>
<dbReference type="RefSeq" id="WP_390267775.1">
    <property type="nucleotide sequence ID" value="NZ_JBHRSA010000004.1"/>
</dbReference>
<keyword evidence="2" id="KW-0812">Transmembrane</keyword>
<gene>
    <name evidence="3" type="ORF">ACFOGI_02285</name>
</gene>
<evidence type="ECO:0008006" key="5">
    <source>
        <dbReference type="Google" id="ProtNLM"/>
    </source>
</evidence>
<evidence type="ECO:0000256" key="2">
    <source>
        <dbReference type="SAM" id="Phobius"/>
    </source>
</evidence>
<feature type="compositionally biased region" description="Basic and acidic residues" evidence="1">
    <location>
        <begin position="1"/>
        <end position="27"/>
    </location>
</feature>